<dbReference type="InterPro" id="IPR027417">
    <property type="entry name" value="P-loop_NTPase"/>
</dbReference>
<sequence>MTMASSPTSSSYSTYSSPFSSSPKFSDLPIMGLRHKIVEQIQENRATLIVGETGCGKSSQVPQFLLEENMKPILRTQPRGFAVVAVARMVAKARNCEVGGEVGYHIGHSKVVSASKMMKYTLLSPQCGLPAIASPPDSPSRCSSISFASVPHSAFSVASHDASISLLGFTDSNRWCKAEEDDTEKEKKGEGRLREGEKHNSEKEGNTTKRRRK</sequence>
<evidence type="ECO:0000256" key="1">
    <source>
        <dbReference type="ARBA" id="ARBA00012552"/>
    </source>
</evidence>
<evidence type="ECO:0000256" key="2">
    <source>
        <dbReference type="ARBA" id="ARBA00022801"/>
    </source>
</evidence>
<evidence type="ECO:0000256" key="5">
    <source>
        <dbReference type="SAM" id="MobiDB-lite"/>
    </source>
</evidence>
<reference evidence="6 7" key="1">
    <citation type="journal article" date="2018" name="Proc. Natl. Acad. Sci. U.S.A.">
        <title>Draft genome sequence of Camellia sinensis var. sinensis provides insights into the evolution of the tea genome and tea quality.</title>
        <authorList>
            <person name="Wei C."/>
            <person name="Yang H."/>
            <person name="Wang S."/>
            <person name="Zhao J."/>
            <person name="Liu C."/>
            <person name="Gao L."/>
            <person name="Xia E."/>
            <person name="Lu Y."/>
            <person name="Tai Y."/>
            <person name="She G."/>
            <person name="Sun J."/>
            <person name="Cao H."/>
            <person name="Tong W."/>
            <person name="Gao Q."/>
            <person name="Li Y."/>
            <person name="Deng W."/>
            <person name="Jiang X."/>
            <person name="Wang W."/>
            <person name="Chen Q."/>
            <person name="Zhang S."/>
            <person name="Li H."/>
            <person name="Wu J."/>
            <person name="Wang P."/>
            <person name="Li P."/>
            <person name="Shi C."/>
            <person name="Zheng F."/>
            <person name="Jian J."/>
            <person name="Huang B."/>
            <person name="Shan D."/>
            <person name="Shi M."/>
            <person name="Fang C."/>
            <person name="Yue Y."/>
            <person name="Li F."/>
            <person name="Li D."/>
            <person name="Wei S."/>
            <person name="Han B."/>
            <person name="Jiang C."/>
            <person name="Yin Y."/>
            <person name="Xia T."/>
            <person name="Zhang Z."/>
            <person name="Bennetzen J.L."/>
            <person name="Zhao S."/>
            <person name="Wan X."/>
        </authorList>
    </citation>
    <scope>NUCLEOTIDE SEQUENCE [LARGE SCALE GENOMIC DNA]</scope>
    <source>
        <strain evidence="7">cv. Shuchazao</strain>
        <tissue evidence="6">Leaf</tissue>
    </source>
</reference>
<comment type="catalytic activity">
    <reaction evidence="4">
        <text>ATP + H2O = ADP + phosphate + H(+)</text>
        <dbReference type="Rhea" id="RHEA:13065"/>
        <dbReference type="ChEBI" id="CHEBI:15377"/>
        <dbReference type="ChEBI" id="CHEBI:15378"/>
        <dbReference type="ChEBI" id="CHEBI:30616"/>
        <dbReference type="ChEBI" id="CHEBI:43474"/>
        <dbReference type="ChEBI" id="CHEBI:456216"/>
        <dbReference type="EC" id="3.6.4.13"/>
    </reaction>
</comment>
<dbReference type="EMBL" id="SDRB02013160">
    <property type="protein sequence ID" value="THF95782.1"/>
    <property type="molecule type" value="Genomic_DNA"/>
</dbReference>
<gene>
    <name evidence="6" type="ORF">TEA_020800</name>
</gene>
<feature type="region of interest" description="Disordered" evidence="5">
    <location>
        <begin position="1"/>
        <end position="22"/>
    </location>
</feature>
<organism evidence="6 7">
    <name type="scientific">Camellia sinensis var. sinensis</name>
    <name type="common">China tea</name>
    <dbReference type="NCBI Taxonomy" id="542762"/>
    <lineage>
        <taxon>Eukaryota</taxon>
        <taxon>Viridiplantae</taxon>
        <taxon>Streptophyta</taxon>
        <taxon>Embryophyta</taxon>
        <taxon>Tracheophyta</taxon>
        <taxon>Spermatophyta</taxon>
        <taxon>Magnoliopsida</taxon>
        <taxon>eudicotyledons</taxon>
        <taxon>Gunneridae</taxon>
        <taxon>Pentapetalae</taxon>
        <taxon>asterids</taxon>
        <taxon>Ericales</taxon>
        <taxon>Theaceae</taxon>
        <taxon>Camellia</taxon>
    </lineage>
</organism>
<dbReference type="Gene3D" id="3.40.50.300">
    <property type="entry name" value="P-loop containing nucleotide triphosphate hydrolases"/>
    <property type="match status" value="1"/>
</dbReference>
<dbReference type="GO" id="GO:0003723">
    <property type="term" value="F:RNA binding"/>
    <property type="evidence" value="ECO:0007669"/>
    <property type="project" value="TreeGrafter"/>
</dbReference>
<dbReference type="PANTHER" id="PTHR18934">
    <property type="entry name" value="ATP-DEPENDENT RNA HELICASE"/>
    <property type="match status" value="1"/>
</dbReference>
<dbReference type="AlphaFoldDB" id="A0A4S4D0Q6"/>
<proteinExistence type="predicted"/>
<dbReference type="EC" id="3.6.4.13" evidence="1"/>
<keyword evidence="3" id="KW-0547">Nucleotide-binding</keyword>
<keyword evidence="7" id="KW-1185">Reference proteome</keyword>
<dbReference type="PANTHER" id="PTHR18934:SF221">
    <property type="entry name" value="ATP-DEPENDENT RNA HELICASE DHX34-RELATED"/>
    <property type="match status" value="1"/>
</dbReference>
<keyword evidence="3" id="KW-0067">ATP-binding</keyword>
<dbReference type="STRING" id="542762.A0A4S4D0Q6"/>
<evidence type="ECO:0000256" key="4">
    <source>
        <dbReference type="ARBA" id="ARBA00047984"/>
    </source>
</evidence>
<dbReference type="Proteomes" id="UP000306102">
    <property type="component" value="Unassembled WGS sequence"/>
</dbReference>
<keyword evidence="2" id="KW-0378">Hydrolase</keyword>
<keyword evidence="3" id="KW-0347">Helicase</keyword>
<comment type="caution">
    <text evidence="6">The sequence shown here is derived from an EMBL/GenBank/DDBJ whole genome shotgun (WGS) entry which is preliminary data.</text>
</comment>
<feature type="region of interest" description="Disordered" evidence="5">
    <location>
        <begin position="177"/>
        <end position="213"/>
    </location>
</feature>
<dbReference type="GO" id="GO:0003724">
    <property type="term" value="F:RNA helicase activity"/>
    <property type="evidence" value="ECO:0007669"/>
    <property type="project" value="UniProtKB-EC"/>
</dbReference>
<evidence type="ECO:0000313" key="6">
    <source>
        <dbReference type="EMBL" id="THF95782.1"/>
    </source>
</evidence>
<protein>
    <recommendedName>
        <fullName evidence="1">RNA helicase</fullName>
        <ecNumber evidence="1">3.6.4.13</ecNumber>
    </recommendedName>
</protein>
<dbReference type="GO" id="GO:0016787">
    <property type="term" value="F:hydrolase activity"/>
    <property type="evidence" value="ECO:0007669"/>
    <property type="project" value="UniProtKB-KW"/>
</dbReference>
<name>A0A4S4D0Q6_CAMSN</name>
<accession>A0A4S4D0Q6</accession>
<feature type="compositionally biased region" description="Basic and acidic residues" evidence="5">
    <location>
        <begin position="177"/>
        <end position="207"/>
    </location>
</feature>
<evidence type="ECO:0000256" key="3">
    <source>
        <dbReference type="ARBA" id="ARBA00022806"/>
    </source>
</evidence>
<evidence type="ECO:0000313" key="7">
    <source>
        <dbReference type="Proteomes" id="UP000306102"/>
    </source>
</evidence>
<dbReference type="SUPFAM" id="SSF52540">
    <property type="entry name" value="P-loop containing nucleoside triphosphate hydrolases"/>
    <property type="match status" value="1"/>
</dbReference>